<evidence type="ECO:0000313" key="2">
    <source>
        <dbReference type="EMBL" id="PVH31903.1"/>
    </source>
</evidence>
<reference evidence="2" key="1">
    <citation type="submission" date="2018-04" db="EMBL/GenBank/DDBJ databases">
        <title>WGS assembly of Panicum hallii.</title>
        <authorList>
            <person name="Lovell J."/>
            <person name="Jenkins J."/>
            <person name="Lowry D."/>
            <person name="Mamidi S."/>
            <person name="Sreedasyam A."/>
            <person name="Weng X."/>
            <person name="Barry K."/>
            <person name="Bonette J."/>
            <person name="Campitelli B."/>
            <person name="Daum C."/>
            <person name="Gordon S."/>
            <person name="Gould B."/>
            <person name="Lipzen A."/>
            <person name="Macqueen A."/>
            <person name="Palacio-Mejia J."/>
            <person name="Plott C."/>
            <person name="Shakirov E."/>
            <person name="Shu S."/>
            <person name="Yoshinaga Y."/>
            <person name="Zane M."/>
            <person name="Rokhsar D."/>
            <person name="Grimwood J."/>
            <person name="Schmutz J."/>
            <person name="Juenger T."/>
        </authorList>
    </citation>
    <scope>NUCLEOTIDE SEQUENCE [LARGE SCALE GENOMIC DNA]</scope>
    <source>
        <strain evidence="2">FIL2</strain>
    </source>
</reference>
<dbReference type="AlphaFoldDB" id="A0A2T8I2K3"/>
<evidence type="ECO:0000256" key="1">
    <source>
        <dbReference type="SAM" id="MobiDB-lite"/>
    </source>
</evidence>
<protein>
    <submittedName>
        <fullName evidence="2">Uncharacterized protein</fullName>
    </submittedName>
</protein>
<proteinExistence type="predicted"/>
<gene>
    <name evidence="2" type="ORF">PAHAL_9G257000</name>
</gene>
<feature type="region of interest" description="Disordered" evidence="1">
    <location>
        <begin position="25"/>
        <end position="50"/>
    </location>
</feature>
<dbReference type="EMBL" id="CM008054">
    <property type="protein sequence ID" value="PVH31903.1"/>
    <property type="molecule type" value="Genomic_DNA"/>
</dbReference>
<organism evidence="2">
    <name type="scientific">Panicum hallii</name>
    <dbReference type="NCBI Taxonomy" id="206008"/>
    <lineage>
        <taxon>Eukaryota</taxon>
        <taxon>Viridiplantae</taxon>
        <taxon>Streptophyta</taxon>
        <taxon>Embryophyta</taxon>
        <taxon>Tracheophyta</taxon>
        <taxon>Spermatophyta</taxon>
        <taxon>Magnoliopsida</taxon>
        <taxon>Liliopsida</taxon>
        <taxon>Poales</taxon>
        <taxon>Poaceae</taxon>
        <taxon>PACMAD clade</taxon>
        <taxon>Panicoideae</taxon>
        <taxon>Panicodae</taxon>
        <taxon>Paniceae</taxon>
        <taxon>Panicinae</taxon>
        <taxon>Panicum</taxon>
        <taxon>Panicum sect. Panicum</taxon>
    </lineage>
</organism>
<dbReference type="Gramene" id="PVH31903">
    <property type="protein sequence ID" value="PVH31903"/>
    <property type="gene ID" value="PAHAL_9G257000"/>
</dbReference>
<dbReference type="Proteomes" id="UP000243499">
    <property type="component" value="Chromosome 9"/>
</dbReference>
<sequence>MTQIPFHLLLPETFLTLAPDARAYRTAATDPARPTSASDPSRRAPPEPQICPAGVRARAAGIRARPPPGPLARPFSGPWQAPAAARHRWSPVRLPARPWSRLLRCWEVAPALCLAGCLLQRRCYFKVSPKTCGS</sequence>
<accession>A0A2T8I2K3</accession>
<name>A0A2T8I2K3_9POAL</name>